<gene>
    <name evidence="2" type="ORF">ACFSOX_16140</name>
</gene>
<comment type="caution">
    <text evidence="2">The sequence shown here is derived from an EMBL/GenBank/DDBJ whole genome shotgun (WGS) entry which is preliminary data.</text>
</comment>
<sequence length="145" mass="15072">MPRTIRRPAGRPVASGVPVGVAGGAALALAVLICSTGLAVAQAAGSGERREAIIGGGGAPSSMFQRCIDVEVGGDRGFGCLNEQLRREVDRVHPSLNLPPLDAGSSDLRVGNVNQAAVQQQYGRNFGVSAYPYRPPPPVYAIPRR</sequence>
<evidence type="ECO:0008006" key="4">
    <source>
        <dbReference type="Google" id="ProtNLM"/>
    </source>
</evidence>
<dbReference type="RefSeq" id="WP_378478838.1">
    <property type="nucleotide sequence ID" value="NZ_JBHUIW010000019.1"/>
</dbReference>
<evidence type="ECO:0000256" key="1">
    <source>
        <dbReference type="SAM" id="Phobius"/>
    </source>
</evidence>
<reference evidence="3" key="1">
    <citation type="journal article" date="2019" name="Int. J. Syst. Evol. Microbiol.">
        <title>The Global Catalogue of Microorganisms (GCM) 10K type strain sequencing project: providing services to taxonomists for standard genome sequencing and annotation.</title>
        <authorList>
            <consortium name="The Broad Institute Genomics Platform"/>
            <consortium name="The Broad Institute Genome Sequencing Center for Infectious Disease"/>
            <person name="Wu L."/>
            <person name="Ma J."/>
        </authorList>
    </citation>
    <scope>NUCLEOTIDE SEQUENCE [LARGE SCALE GENOMIC DNA]</scope>
    <source>
        <strain evidence="3">CGMCC 1.6774</strain>
    </source>
</reference>
<keyword evidence="1" id="KW-0472">Membrane</keyword>
<accession>A0ABW5AMN3</accession>
<keyword evidence="1" id="KW-0812">Transmembrane</keyword>
<dbReference type="Proteomes" id="UP001597314">
    <property type="component" value="Unassembled WGS sequence"/>
</dbReference>
<organism evidence="2 3">
    <name type="scientific">Rhodoplanes azumiensis</name>
    <dbReference type="NCBI Taxonomy" id="1897628"/>
    <lineage>
        <taxon>Bacteria</taxon>
        <taxon>Pseudomonadati</taxon>
        <taxon>Pseudomonadota</taxon>
        <taxon>Alphaproteobacteria</taxon>
        <taxon>Hyphomicrobiales</taxon>
        <taxon>Nitrobacteraceae</taxon>
        <taxon>Rhodoplanes</taxon>
    </lineage>
</organism>
<keyword evidence="1" id="KW-1133">Transmembrane helix</keyword>
<protein>
    <recommendedName>
        <fullName evidence="4">Porin</fullName>
    </recommendedName>
</protein>
<evidence type="ECO:0000313" key="2">
    <source>
        <dbReference type="EMBL" id="MFD2183687.1"/>
    </source>
</evidence>
<proteinExistence type="predicted"/>
<feature type="transmembrane region" description="Helical" evidence="1">
    <location>
        <begin position="20"/>
        <end position="41"/>
    </location>
</feature>
<keyword evidence="3" id="KW-1185">Reference proteome</keyword>
<dbReference type="EMBL" id="JBHUIW010000019">
    <property type="protein sequence ID" value="MFD2183687.1"/>
    <property type="molecule type" value="Genomic_DNA"/>
</dbReference>
<evidence type="ECO:0000313" key="3">
    <source>
        <dbReference type="Proteomes" id="UP001597314"/>
    </source>
</evidence>
<name>A0ABW5AMN3_9BRAD</name>